<proteinExistence type="predicted"/>
<name>A0A3D9UZ29_THECX</name>
<accession>A0A3D9UZ29</accession>
<keyword evidence="1" id="KW-0812">Transmembrane</keyword>
<reference evidence="2 3" key="1">
    <citation type="submission" date="2018-08" db="EMBL/GenBank/DDBJ databases">
        <title>Sequencing the genomes of 1000 actinobacteria strains.</title>
        <authorList>
            <person name="Klenk H.-P."/>
        </authorList>
    </citation>
    <scope>NUCLEOTIDE SEQUENCE [LARGE SCALE GENOMIC DNA]</scope>
    <source>
        <strain evidence="2 3">DSM 22891</strain>
    </source>
</reference>
<feature type="transmembrane region" description="Helical" evidence="1">
    <location>
        <begin position="54"/>
        <end position="76"/>
    </location>
</feature>
<keyword evidence="1" id="KW-1133">Transmembrane helix</keyword>
<dbReference type="RefSeq" id="WP_115848658.1">
    <property type="nucleotide sequence ID" value="NZ_QTUC01000001.1"/>
</dbReference>
<protein>
    <submittedName>
        <fullName evidence="2">Uncharacterized protein DUF2752</fullName>
    </submittedName>
</protein>
<keyword evidence="3" id="KW-1185">Reference proteome</keyword>
<feature type="transmembrane region" description="Helical" evidence="1">
    <location>
        <begin position="88"/>
        <end position="106"/>
    </location>
</feature>
<evidence type="ECO:0000313" key="2">
    <source>
        <dbReference type="EMBL" id="REF34748.1"/>
    </source>
</evidence>
<feature type="transmembrane region" description="Helical" evidence="1">
    <location>
        <begin position="126"/>
        <end position="144"/>
    </location>
</feature>
<dbReference type="Proteomes" id="UP000256485">
    <property type="component" value="Unassembled WGS sequence"/>
</dbReference>
<dbReference type="InterPro" id="IPR021215">
    <property type="entry name" value="DUF2752"/>
</dbReference>
<organism evidence="2 3">
    <name type="scientific">Thermasporomyces composti</name>
    <dbReference type="NCBI Taxonomy" id="696763"/>
    <lineage>
        <taxon>Bacteria</taxon>
        <taxon>Bacillati</taxon>
        <taxon>Actinomycetota</taxon>
        <taxon>Actinomycetes</taxon>
        <taxon>Propionibacteriales</taxon>
        <taxon>Nocardioidaceae</taxon>
        <taxon>Thermasporomyces</taxon>
    </lineage>
</organism>
<feature type="transmembrane region" description="Helical" evidence="1">
    <location>
        <begin position="23"/>
        <end position="42"/>
    </location>
</feature>
<dbReference type="EMBL" id="QTUC01000001">
    <property type="protein sequence ID" value="REF34748.1"/>
    <property type="molecule type" value="Genomic_DNA"/>
</dbReference>
<dbReference type="OrthoDB" id="5966662at2"/>
<gene>
    <name evidence="2" type="ORF">DFJ64_0113</name>
</gene>
<keyword evidence="1" id="KW-0472">Membrane</keyword>
<evidence type="ECO:0000313" key="3">
    <source>
        <dbReference type="Proteomes" id="UP000256485"/>
    </source>
</evidence>
<sequence>MADAPDSPEAVEHTLPSGVPSDATLVGMAVGGAGAVGLAVLADATGGAVGVPCLLRATTGLACPFCGATRMGAALLRGDLGEALRLNAPVLVAGLMVGYLWVSWVLERLGVARAPRPRLTPRTRRLLVPILVTLALTFTVVRNLPWEPFAALRP</sequence>
<dbReference type="Pfam" id="PF10825">
    <property type="entry name" value="DUF2752"/>
    <property type="match status" value="1"/>
</dbReference>
<evidence type="ECO:0000256" key="1">
    <source>
        <dbReference type="SAM" id="Phobius"/>
    </source>
</evidence>
<comment type="caution">
    <text evidence="2">The sequence shown here is derived from an EMBL/GenBank/DDBJ whole genome shotgun (WGS) entry which is preliminary data.</text>
</comment>
<dbReference type="AlphaFoldDB" id="A0A3D9UZ29"/>